<keyword evidence="2" id="KW-1185">Reference proteome</keyword>
<reference evidence="1 2" key="1">
    <citation type="submission" date="2020-10" db="EMBL/GenBank/DDBJ databases">
        <title>Complete genome sequence of Paludibaculum fermentans P105T, a facultatively anaerobic acidobacterium capable of dissimilatory Fe(III) reduction.</title>
        <authorList>
            <person name="Dedysh S.N."/>
            <person name="Beletsky A.V."/>
            <person name="Kulichevskaya I.S."/>
            <person name="Mardanov A.V."/>
            <person name="Ravin N.V."/>
        </authorList>
    </citation>
    <scope>NUCLEOTIDE SEQUENCE [LARGE SCALE GENOMIC DNA]</scope>
    <source>
        <strain evidence="1 2">P105</strain>
    </source>
</reference>
<proteinExistence type="predicted"/>
<name>A0A7S7NWM6_PALFE</name>
<gene>
    <name evidence="1" type="ORF">IRI77_14630</name>
</gene>
<evidence type="ECO:0008006" key="3">
    <source>
        <dbReference type="Google" id="ProtNLM"/>
    </source>
</evidence>
<dbReference type="RefSeq" id="WP_194452784.1">
    <property type="nucleotide sequence ID" value="NZ_CP063849.1"/>
</dbReference>
<evidence type="ECO:0000313" key="1">
    <source>
        <dbReference type="EMBL" id="QOY91129.1"/>
    </source>
</evidence>
<protein>
    <recommendedName>
        <fullName evidence="3">DUF2393 domain-containing protein</fullName>
    </recommendedName>
</protein>
<dbReference type="AlphaFoldDB" id="A0A7S7NWM6"/>
<dbReference type="Proteomes" id="UP000593892">
    <property type="component" value="Chromosome"/>
</dbReference>
<organism evidence="1 2">
    <name type="scientific">Paludibaculum fermentans</name>
    <dbReference type="NCBI Taxonomy" id="1473598"/>
    <lineage>
        <taxon>Bacteria</taxon>
        <taxon>Pseudomonadati</taxon>
        <taxon>Acidobacteriota</taxon>
        <taxon>Terriglobia</taxon>
        <taxon>Bryobacterales</taxon>
        <taxon>Bryobacteraceae</taxon>
        <taxon>Paludibaculum</taxon>
    </lineage>
</organism>
<accession>A0A7S7NWM6</accession>
<evidence type="ECO:0000313" key="2">
    <source>
        <dbReference type="Proteomes" id="UP000593892"/>
    </source>
</evidence>
<dbReference type="EMBL" id="CP063849">
    <property type="protein sequence ID" value="QOY91129.1"/>
    <property type="molecule type" value="Genomic_DNA"/>
</dbReference>
<dbReference type="KEGG" id="pfer:IRI77_14630"/>
<sequence>MPAWLVGVLTIAVLGGALFGLYRFVGGRGSTSNADATATKLPAAGASKNPYSKYVEVVGVRLFENDAKKPVVRFTVVNHSPAEITGLELQVVLKPVDSKPETEPVSEIDAKVGSVPANGTKEFEALLNTKMKIYELPDWQFLKTDFVVTAPN</sequence>